<protein>
    <recommendedName>
        <fullName evidence="2">Essential protein Yae1 N-terminal domain-containing protein</fullName>
    </recommendedName>
</protein>
<dbReference type="PANTHER" id="PTHR28532:SF1">
    <property type="entry name" value="ORAL CANCER OVEREXPRESSED 1"/>
    <property type="match status" value="1"/>
</dbReference>
<evidence type="ECO:0000313" key="3">
    <source>
        <dbReference type="EMBL" id="WVZ66145.1"/>
    </source>
</evidence>
<reference evidence="3 4" key="1">
    <citation type="submission" date="2024-02" db="EMBL/GenBank/DDBJ databases">
        <title>High-quality chromosome-scale genome assembly of Pensacola bahiagrass (Paspalum notatum Flugge var. saurae).</title>
        <authorList>
            <person name="Vega J.M."/>
            <person name="Podio M."/>
            <person name="Orjuela J."/>
            <person name="Siena L.A."/>
            <person name="Pessino S.C."/>
            <person name="Combes M.C."/>
            <person name="Mariac C."/>
            <person name="Albertini E."/>
            <person name="Pupilli F."/>
            <person name="Ortiz J.P.A."/>
            <person name="Leblanc O."/>
        </authorList>
    </citation>
    <scope>NUCLEOTIDE SEQUENCE [LARGE SCALE GENOMIC DNA]</scope>
    <source>
        <strain evidence="3">R1</strain>
        <tissue evidence="3">Leaf</tissue>
    </source>
</reference>
<proteinExistence type="inferred from homology"/>
<dbReference type="EMBL" id="CP144747">
    <property type="protein sequence ID" value="WVZ66145.1"/>
    <property type="molecule type" value="Genomic_DNA"/>
</dbReference>
<dbReference type="InterPro" id="IPR019191">
    <property type="entry name" value="Essential_protein_Yae1_N"/>
</dbReference>
<accession>A0AAQ3WLT7</accession>
<sequence>MGSLLNSLLAPWKTWLYSKGSICNYAICMGTLISFIPLKLGFSLELPANCRRETGRGFRRALYPIRRRPQAGTREAPALELAVWPGKGLSVAAAPEQDGRRPFIKQPKIDADFLEPSVLLDETHYQEGYKSGYNDGLPSGKEEGRQVGLKMGFQAGEELGFYQGCLDVWMSATCIDQNAFSARVRKNIEQLAALVRSYPLSDPENEQVQDMMEKIRLKFRVITASLGAKLEYEGRLASSKQEIEYL</sequence>
<evidence type="ECO:0000259" key="2">
    <source>
        <dbReference type="Pfam" id="PF09811"/>
    </source>
</evidence>
<dbReference type="Pfam" id="PF09811">
    <property type="entry name" value="Yae1_N"/>
    <property type="match status" value="1"/>
</dbReference>
<dbReference type="AlphaFoldDB" id="A0AAQ3WLT7"/>
<dbReference type="InterPro" id="IPR052436">
    <property type="entry name" value="LTO1_adapter"/>
</dbReference>
<organism evidence="3 4">
    <name type="scientific">Paspalum notatum var. saurae</name>
    <dbReference type="NCBI Taxonomy" id="547442"/>
    <lineage>
        <taxon>Eukaryota</taxon>
        <taxon>Viridiplantae</taxon>
        <taxon>Streptophyta</taxon>
        <taxon>Embryophyta</taxon>
        <taxon>Tracheophyta</taxon>
        <taxon>Spermatophyta</taxon>
        <taxon>Magnoliopsida</taxon>
        <taxon>Liliopsida</taxon>
        <taxon>Poales</taxon>
        <taxon>Poaceae</taxon>
        <taxon>PACMAD clade</taxon>
        <taxon>Panicoideae</taxon>
        <taxon>Andropogonodae</taxon>
        <taxon>Paspaleae</taxon>
        <taxon>Paspalinae</taxon>
        <taxon>Paspalum</taxon>
    </lineage>
</organism>
<evidence type="ECO:0000256" key="1">
    <source>
        <dbReference type="ARBA" id="ARBA00038090"/>
    </source>
</evidence>
<comment type="similarity">
    <text evidence="1">Belongs to the LTO1 family.</text>
</comment>
<keyword evidence="4" id="KW-1185">Reference proteome</keyword>
<name>A0AAQ3WLT7_PASNO</name>
<dbReference type="PANTHER" id="PTHR28532">
    <property type="entry name" value="GEO13458P1"/>
    <property type="match status" value="1"/>
</dbReference>
<dbReference type="Proteomes" id="UP001341281">
    <property type="component" value="Chromosome 03"/>
</dbReference>
<gene>
    <name evidence="3" type="ORF">U9M48_015413</name>
</gene>
<evidence type="ECO:0000313" key="4">
    <source>
        <dbReference type="Proteomes" id="UP001341281"/>
    </source>
</evidence>
<feature type="domain" description="Essential protein Yae1 N-terminal" evidence="2">
    <location>
        <begin position="128"/>
        <end position="166"/>
    </location>
</feature>